<organism evidence="9 10">
    <name type="scientific">candidate division WWE3 bacterium GW2011_GWB1_42_6</name>
    <dbReference type="NCBI Taxonomy" id="1619115"/>
    <lineage>
        <taxon>Bacteria</taxon>
        <taxon>Katanobacteria</taxon>
    </lineage>
</organism>
<dbReference type="Pfam" id="PF01541">
    <property type="entry name" value="GIY-YIG"/>
    <property type="match status" value="1"/>
</dbReference>
<evidence type="ECO:0000259" key="6">
    <source>
        <dbReference type="PROSITE" id="PS50151"/>
    </source>
</evidence>
<dbReference type="GO" id="GO:0009381">
    <property type="term" value="F:excinuclease ABC activity"/>
    <property type="evidence" value="ECO:0007669"/>
    <property type="project" value="InterPro"/>
</dbReference>
<sequence>SMGKCYNNFVVSSNLKEKLKRLPTTPGVYIYEDSGGEIIYVGKAKNLKSRVSSYFGLNLNKNSKTFALVENIHDLRTIEVESELEALILEAELIKKHLPQFNISLKDDKSYLYVGIRPEKVDVDGKPINVPKVETFRKPDTRKFQYHYGPFPDGGTVRQLVRTLRKIFPFRDCSVNKYEKYKKLKAPCLYGHLGLCPAPCVNGMAVLPAYRSNIRTINSILSGKTSKLIKALEKQMKNFASVENFEKAAEIRNTLQKFKYVRQSFRLPGEYIENPYLLDDLARSALEDLVKIIPVLKQIPSRIECYDISNISGKEAVGSMVTAVNGRIEKREYKRFKIRTKNTPDDFYMIFEVLYRRLSHETDKKKTSWGLPSLIVLDGGKGQLSSAMAAMTKLNLNIPMIGLAKKEETVVYYDGVFHEIVPGVNNPGMRLLINLRDESHRFAQRYHHMLRSRKIFGSAE</sequence>
<evidence type="ECO:0000256" key="3">
    <source>
        <dbReference type="ARBA" id="ARBA00022769"/>
    </source>
</evidence>
<dbReference type="SUPFAM" id="SSF82771">
    <property type="entry name" value="GIY-YIG endonuclease"/>
    <property type="match status" value="1"/>
</dbReference>
<dbReference type="PANTHER" id="PTHR30562:SF1">
    <property type="entry name" value="UVRABC SYSTEM PROTEIN C"/>
    <property type="match status" value="1"/>
</dbReference>
<dbReference type="InterPro" id="IPR001943">
    <property type="entry name" value="UVR_dom"/>
</dbReference>
<evidence type="ECO:0000256" key="2">
    <source>
        <dbReference type="ARBA" id="ARBA00022763"/>
    </source>
</evidence>
<dbReference type="GO" id="GO:0009380">
    <property type="term" value="C:excinuclease repair complex"/>
    <property type="evidence" value="ECO:0007669"/>
    <property type="project" value="TreeGrafter"/>
</dbReference>
<evidence type="ECO:0000256" key="5">
    <source>
        <dbReference type="ARBA" id="ARBA00023204"/>
    </source>
</evidence>
<comment type="caution">
    <text evidence="9">The sequence shown here is derived from an EMBL/GenBank/DDBJ whole genome shotgun (WGS) entry which is preliminary data.</text>
</comment>
<feature type="domain" description="GIY-YIG" evidence="7">
    <location>
        <begin position="24"/>
        <end position="103"/>
    </location>
</feature>
<feature type="domain" description="UVR" evidence="6">
    <location>
        <begin position="226"/>
        <end position="261"/>
    </location>
</feature>
<dbReference type="Pfam" id="PF02151">
    <property type="entry name" value="UVR"/>
    <property type="match status" value="1"/>
</dbReference>
<keyword evidence="2" id="KW-0227">DNA damage</keyword>
<dbReference type="FunFam" id="3.40.1440.10:FF:000001">
    <property type="entry name" value="UvrABC system protein C"/>
    <property type="match status" value="1"/>
</dbReference>
<dbReference type="SUPFAM" id="SSF46600">
    <property type="entry name" value="C-terminal UvrC-binding domain of UvrB"/>
    <property type="match status" value="1"/>
</dbReference>
<evidence type="ECO:0000259" key="7">
    <source>
        <dbReference type="PROSITE" id="PS50164"/>
    </source>
</evidence>
<name>A0A0G1AXM8_UNCKA</name>
<keyword evidence="4" id="KW-0267">Excision nuclease</keyword>
<dbReference type="PANTHER" id="PTHR30562">
    <property type="entry name" value="UVRC/OXIDOREDUCTASE"/>
    <property type="match status" value="1"/>
</dbReference>
<evidence type="ECO:0000256" key="4">
    <source>
        <dbReference type="ARBA" id="ARBA00022881"/>
    </source>
</evidence>
<protein>
    <submittedName>
        <fullName evidence="9">Excinuclease ABC C subunit domain protein</fullName>
    </submittedName>
</protein>
<dbReference type="PROSITE" id="PS50151">
    <property type="entry name" value="UVR"/>
    <property type="match status" value="1"/>
</dbReference>
<dbReference type="InterPro" id="IPR001162">
    <property type="entry name" value="UvrC_RNase_H_dom"/>
</dbReference>
<accession>A0A0G1AXM8</accession>
<evidence type="ECO:0000259" key="8">
    <source>
        <dbReference type="PROSITE" id="PS50165"/>
    </source>
</evidence>
<evidence type="ECO:0000313" key="9">
    <source>
        <dbReference type="EMBL" id="KKS65885.1"/>
    </source>
</evidence>
<dbReference type="GO" id="GO:0006289">
    <property type="term" value="P:nucleotide-excision repair"/>
    <property type="evidence" value="ECO:0007669"/>
    <property type="project" value="InterPro"/>
</dbReference>
<dbReference type="EMBL" id="LCED01000030">
    <property type="protein sequence ID" value="KKS65885.1"/>
    <property type="molecule type" value="Genomic_DNA"/>
</dbReference>
<dbReference type="PROSITE" id="PS50165">
    <property type="entry name" value="UVRC"/>
    <property type="match status" value="1"/>
</dbReference>
<dbReference type="SMART" id="SM00465">
    <property type="entry name" value="GIYc"/>
    <property type="match status" value="1"/>
</dbReference>
<dbReference type="InterPro" id="IPR047296">
    <property type="entry name" value="GIY-YIG_UvrC_Cho"/>
</dbReference>
<feature type="domain" description="UvrC family homology region profile" evidence="8">
    <location>
        <begin position="283"/>
        <end position="387"/>
    </location>
</feature>
<dbReference type="CDD" id="cd10434">
    <property type="entry name" value="GIY-YIG_UvrC_Cho"/>
    <property type="match status" value="1"/>
</dbReference>
<proteinExistence type="predicted"/>
<dbReference type="AlphaFoldDB" id="A0A0G1AXM8"/>
<dbReference type="InterPro" id="IPR036876">
    <property type="entry name" value="UVR_dom_sf"/>
</dbReference>
<keyword evidence="5" id="KW-0234">DNA repair</keyword>
<dbReference type="InterPro" id="IPR038476">
    <property type="entry name" value="UvrC_RNase_H_dom_sf"/>
</dbReference>
<dbReference type="PATRIC" id="fig|1619115.3.peg.690"/>
<dbReference type="Pfam" id="PF08459">
    <property type="entry name" value="UvrC_RNaseH_dom"/>
    <property type="match status" value="1"/>
</dbReference>
<keyword evidence="3" id="KW-0228">DNA excision</keyword>
<feature type="non-terminal residue" evidence="9">
    <location>
        <position position="1"/>
    </location>
</feature>
<dbReference type="InterPro" id="IPR035901">
    <property type="entry name" value="GIY-YIG_endonuc_sf"/>
</dbReference>
<evidence type="ECO:0000256" key="1">
    <source>
        <dbReference type="ARBA" id="ARBA00022490"/>
    </source>
</evidence>
<dbReference type="Gene3D" id="4.10.860.10">
    <property type="entry name" value="UVR domain"/>
    <property type="match status" value="1"/>
</dbReference>
<keyword evidence="1" id="KW-0963">Cytoplasm</keyword>
<dbReference type="Proteomes" id="UP000033848">
    <property type="component" value="Unassembled WGS sequence"/>
</dbReference>
<evidence type="ECO:0000313" key="10">
    <source>
        <dbReference type="Proteomes" id="UP000033848"/>
    </source>
</evidence>
<dbReference type="PROSITE" id="PS50164">
    <property type="entry name" value="GIY_YIG"/>
    <property type="match status" value="1"/>
</dbReference>
<dbReference type="InterPro" id="IPR000305">
    <property type="entry name" value="GIY-YIG_endonuc"/>
</dbReference>
<dbReference type="Gene3D" id="3.30.420.340">
    <property type="entry name" value="UvrC, RNAse H endonuclease domain"/>
    <property type="match status" value="1"/>
</dbReference>
<gene>
    <name evidence="9" type="ORF">UV35_C0030G0008</name>
</gene>
<reference evidence="9 10" key="1">
    <citation type="journal article" date="2015" name="Nature">
        <title>rRNA introns, odd ribosomes, and small enigmatic genomes across a large radiation of phyla.</title>
        <authorList>
            <person name="Brown C.T."/>
            <person name="Hug L.A."/>
            <person name="Thomas B.C."/>
            <person name="Sharon I."/>
            <person name="Castelle C.J."/>
            <person name="Singh A."/>
            <person name="Wilkins M.J."/>
            <person name="Williams K.H."/>
            <person name="Banfield J.F."/>
        </authorList>
    </citation>
    <scope>NUCLEOTIDE SEQUENCE [LARGE SCALE GENOMIC DNA]</scope>
</reference>
<dbReference type="Gene3D" id="3.40.1440.10">
    <property type="entry name" value="GIY-YIG endonuclease"/>
    <property type="match status" value="1"/>
</dbReference>
<dbReference type="InterPro" id="IPR050066">
    <property type="entry name" value="UvrABC_protein_C"/>
</dbReference>